<dbReference type="RefSeq" id="WP_199494020.1">
    <property type="nucleotide sequence ID" value="NZ_JAEMOO010000005.1"/>
</dbReference>
<feature type="binding site" evidence="9">
    <location>
        <position position="122"/>
    </location>
    <ligand>
        <name>S-adenosyl-L-methionine</name>
        <dbReference type="ChEBI" id="CHEBI:59789"/>
    </ligand>
</feature>
<dbReference type="HAMAP" id="MF_00812">
    <property type="entry name" value="Thiopur_methtran"/>
    <property type="match status" value="1"/>
</dbReference>
<organism evidence="12 13">
    <name type="scientific">Idiomarina abyssalis</name>
    <dbReference type="NCBI Taxonomy" id="86102"/>
    <lineage>
        <taxon>Bacteria</taxon>
        <taxon>Pseudomonadati</taxon>
        <taxon>Pseudomonadota</taxon>
        <taxon>Gammaproteobacteria</taxon>
        <taxon>Alteromonadales</taxon>
        <taxon>Idiomarinaceae</taxon>
        <taxon>Idiomarina</taxon>
    </lineage>
</organism>
<dbReference type="GO" id="GO:0010038">
    <property type="term" value="P:response to metal ion"/>
    <property type="evidence" value="ECO:0007669"/>
    <property type="project" value="InterPro"/>
</dbReference>
<dbReference type="NCBIfam" id="TIGR03840">
    <property type="entry name" value="TMPT_Se_Te"/>
    <property type="match status" value="1"/>
</dbReference>
<keyword evidence="14" id="KW-1185">Reference proteome</keyword>
<evidence type="ECO:0000256" key="1">
    <source>
        <dbReference type="ARBA" id="ARBA00000903"/>
    </source>
</evidence>
<dbReference type="Proteomes" id="UP000621390">
    <property type="component" value="Unassembled WGS sequence"/>
</dbReference>
<evidence type="ECO:0000256" key="4">
    <source>
        <dbReference type="ARBA" id="ARBA00011905"/>
    </source>
</evidence>
<evidence type="ECO:0000313" key="13">
    <source>
        <dbReference type="Proteomes" id="UP000621390"/>
    </source>
</evidence>
<dbReference type="PROSITE" id="PS51585">
    <property type="entry name" value="SAM_MT_TPMT"/>
    <property type="match status" value="1"/>
</dbReference>
<evidence type="ECO:0000256" key="7">
    <source>
        <dbReference type="ARBA" id="ARBA00022679"/>
    </source>
</evidence>
<comment type="subcellular location">
    <subcellularLocation>
        <location evidence="2 9">Cytoplasm</location>
    </subcellularLocation>
</comment>
<dbReference type="InterPro" id="IPR022474">
    <property type="entry name" value="Thiopur_S-MeTfrase_Se/Te_detox"/>
</dbReference>
<name>A0A8I1KJT6_9GAMM</name>
<evidence type="ECO:0000256" key="2">
    <source>
        <dbReference type="ARBA" id="ARBA00004496"/>
    </source>
</evidence>
<proteinExistence type="inferred from homology"/>
<feature type="region of interest" description="Disordered" evidence="10">
    <location>
        <begin position="191"/>
        <end position="212"/>
    </location>
</feature>
<evidence type="ECO:0000313" key="11">
    <source>
        <dbReference type="EMBL" id="MBJ7266275.1"/>
    </source>
</evidence>
<dbReference type="NCBIfam" id="NF009732">
    <property type="entry name" value="PRK13255.1"/>
    <property type="match status" value="1"/>
</dbReference>
<keyword evidence="7 9" id="KW-0808">Transferase</keyword>
<feature type="binding site" evidence="9">
    <location>
        <position position="10"/>
    </location>
    <ligand>
        <name>S-adenosyl-L-methionine</name>
        <dbReference type="ChEBI" id="CHEBI:59789"/>
    </ligand>
</feature>
<feature type="binding site" evidence="9">
    <location>
        <position position="44"/>
    </location>
    <ligand>
        <name>S-adenosyl-L-methionine</name>
        <dbReference type="ChEBI" id="CHEBI:59789"/>
    </ligand>
</feature>
<gene>
    <name evidence="12" type="primary">tmpT</name>
    <name evidence="9" type="synonym">tpm</name>
    <name evidence="11" type="ORF">JHC10_04875</name>
    <name evidence="12" type="ORF">JHC11_10525</name>
</gene>
<dbReference type="GO" id="GO:0005737">
    <property type="term" value="C:cytoplasm"/>
    <property type="evidence" value="ECO:0007669"/>
    <property type="project" value="UniProtKB-SubCell"/>
</dbReference>
<dbReference type="FunFam" id="3.40.50.150:FF:000101">
    <property type="entry name" value="Thiopurine S-methyltransferase"/>
    <property type="match status" value="1"/>
</dbReference>
<dbReference type="InterPro" id="IPR008854">
    <property type="entry name" value="TPMT"/>
</dbReference>
<dbReference type="Pfam" id="PF05724">
    <property type="entry name" value="TPMT"/>
    <property type="match status" value="1"/>
</dbReference>
<evidence type="ECO:0000313" key="14">
    <source>
        <dbReference type="Proteomes" id="UP000655994"/>
    </source>
</evidence>
<dbReference type="Gene3D" id="3.40.50.150">
    <property type="entry name" value="Vaccinia Virus protein VP39"/>
    <property type="match status" value="1"/>
</dbReference>
<comment type="catalytic activity">
    <reaction evidence="1 9">
        <text>S-adenosyl-L-methionine + a thiopurine = S-adenosyl-L-homocysteine + a thiopurine S-methylether.</text>
        <dbReference type="EC" id="2.1.1.67"/>
    </reaction>
</comment>
<dbReference type="PANTHER" id="PTHR10259:SF11">
    <property type="entry name" value="THIOPURINE S-METHYLTRANSFERASE"/>
    <property type="match status" value="1"/>
</dbReference>
<dbReference type="InterPro" id="IPR029063">
    <property type="entry name" value="SAM-dependent_MTases_sf"/>
</dbReference>
<sequence length="212" mass="24539">MESAFWHERWENQQIGFHQPHTHELLLKYFSGVVKPGAKVFVPLCGKSKDMLWLLEKGYRVFGVELSELAARQFFEENQLKPKITQRGDFKEYALDELVIWVGDFFKLVKSDLADIDAWYDRAAMIALPPEMRQRYVQQLCEQLPEQAKGLLITLQYPNGYREGPPFSVLEGEVEVGYGQRFSIDQLESAETTVNGKQTDDNPVTEQVYKLD</sequence>
<dbReference type="AlphaFoldDB" id="A0A8I1KJT6"/>
<feature type="compositionally biased region" description="Polar residues" evidence="10">
    <location>
        <begin position="191"/>
        <end position="205"/>
    </location>
</feature>
<evidence type="ECO:0000256" key="3">
    <source>
        <dbReference type="ARBA" id="ARBA00008145"/>
    </source>
</evidence>
<keyword evidence="8 9" id="KW-0949">S-adenosyl-L-methionine</keyword>
<reference evidence="12 14" key="1">
    <citation type="submission" date="2020-09" db="EMBL/GenBank/DDBJ databases">
        <title>Draft Genomes of Bacterial Isolates from North Pond Shallow Sediments.</title>
        <authorList>
            <person name="Kiel Reese B."/>
            <person name="Mullis M."/>
            <person name="Weisend R.E."/>
        </authorList>
    </citation>
    <scope>NUCLEOTIDE SEQUENCE</scope>
    <source>
        <strain evidence="12">KJE-2</strain>
        <strain evidence="11 14">KJE-3</strain>
    </source>
</reference>
<comment type="caution">
    <text evidence="12">The sequence shown here is derived from an EMBL/GenBank/DDBJ whole genome shotgun (WGS) entry which is preliminary data.</text>
</comment>
<accession>A0A8I1KJT6</accession>
<dbReference type="PIRSF" id="PIRSF023956">
    <property type="entry name" value="Thiopurine_S-methyltransferase"/>
    <property type="match status" value="1"/>
</dbReference>
<evidence type="ECO:0000256" key="5">
    <source>
        <dbReference type="ARBA" id="ARBA00022490"/>
    </source>
</evidence>
<evidence type="ECO:0000256" key="6">
    <source>
        <dbReference type="ARBA" id="ARBA00022603"/>
    </source>
</evidence>
<keyword evidence="5 9" id="KW-0963">Cytoplasm</keyword>
<feature type="binding site" evidence="9">
    <location>
        <position position="65"/>
    </location>
    <ligand>
        <name>S-adenosyl-L-methionine</name>
        <dbReference type="ChEBI" id="CHEBI:59789"/>
    </ligand>
</feature>
<dbReference type="InterPro" id="IPR025835">
    <property type="entry name" value="Thiopurine_S-MeTrfase"/>
</dbReference>
<comment type="similarity">
    <text evidence="3 9">Belongs to the class I-like SAM-binding methyltransferase superfamily. TPMT family.</text>
</comment>
<evidence type="ECO:0000256" key="10">
    <source>
        <dbReference type="SAM" id="MobiDB-lite"/>
    </source>
</evidence>
<evidence type="ECO:0000256" key="9">
    <source>
        <dbReference type="HAMAP-Rule" id="MF_00812"/>
    </source>
</evidence>
<protein>
    <recommendedName>
        <fullName evidence="4 9">Thiopurine S-methyltransferase</fullName>
        <ecNumber evidence="4 9">2.1.1.67</ecNumber>
    </recommendedName>
    <alternativeName>
        <fullName evidence="9">Thiopurine methyltransferase</fullName>
    </alternativeName>
</protein>
<dbReference type="SUPFAM" id="SSF53335">
    <property type="entry name" value="S-adenosyl-L-methionine-dependent methyltransferases"/>
    <property type="match status" value="1"/>
</dbReference>
<dbReference type="EMBL" id="JAEMOS010000011">
    <property type="protein sequence ID" value="MBJ7266275.1"/>
    <property type="molecule type" value="Genomic_DNA"/>
</dbReference>
<dbReference type="EMBL" id="JAEMOP010000009">
    <property type="protein sequence ID" value="MBJ7316414.1"/>
    <property type="molecule type" value="Genomic_DNA"/>
</dbReference>
<dbReference type="GO" id="GO:0032259">
    <property type="term" value="P:methylation"/>
    <property type="evidence" value="ECO:0007669"/>
    <property type="project" value="UniProtKB-KW"/>
</dbReference>
<dbReference type="GO" id="GO:0008119">
    <property type="term" value="F:thiopurine S-methyltransferase activity"/>
    <property type="evidence" value="ECO:0007669"/>
    <property type="project" value="UniProtKB-UniRule"/>
</dbReference>
<keyword evidence="6 9" id="KW-0489">Methyltransferase</keyword>
<dbReference type="EC" id="2.1.1.67" evidence="4 9"/>
<evidence type="ECO:0000256" key="8">
    <source>
        <dbReference type="ARBA" id="ARBA00022691"/>
    </source>
</evidence>
<dbReference type="PANTHER" id="PTHR10259">
    <property type="entry name" value="THIOPURINE S-METHYLTRANSFERASE"/>
    <property type="match status" value="1"/>
</dbReference>
<evidence type="ECO:0000313" key="12">
    <source>
        <dbReference type="EMBL" id="MBJ7316414.1"/>
    </source>
</evidence>
<dbReference type="Proteomes" id="UP000655994">
    <property type="component" value="Unassembled WGS sequence"/>
</dbReference>